<dbReference type="Gene3D" id="2.70.70.10">
    <property type="entry name" value="Glucose Permease (Domain IIA)"/>
    <property type="match status" value="1"/>
</dbReference>
<feature type="domain" description="PTS EIIA type-1" evidence="13">
    <location>
        <begin position="504"/>
        <end position="611"/>
    </location>
</feature>
<dbReference type="InterPro" id="IPR011055">
    <property type="entry name" value="Dup_hybrid_motif"/>
</dbReference>
<gene>
    <name evidence="14" type="ORF">CBF53_03500</name>
    <name evidence="15" type="ORF">CBF70_04540</name>
</gene>
<feature type="transmembrane region" description="Helical" evidence="12">
    <location>
        <begin position="51"/>
        <end position="73"/>
    </location>
</feature>
<dbReference type="PROSITE" id="PS00371">
    <property type="entry name" value="PTS_EIIA_TYPE_1_HIS"/>
    <property type="match status" value="1"/>
</dbReference>
<dbReference type="NCBIfam" id="TIGR00792">
    <property type="entry name" value="gph"/>
    <property type="match status" value="1"/>
</dbReference>
<evidence type="ECO:0000256" key="11">
    <source>
        <dbReference type="ARBA" id="ARBA00023136"/>
    </source>
</evidence>
<dbReference type="PANTHER" id="PTHR11328">
    <property type="entry name" value="MAJOR FACILITATOR SUPERFAMILY DOMAIN-CONTAINING PROTEIN"/>
    <property type="match status" value="1"/>
</dbReference>
<proteinExistence type="inferred from homology"/>
<accession>A0A256LIJ2</accession>
<evidence type="ECO:0000313" key="16">
    <source>
        <dbReference type="Proteomes" id="UP000215828"/>
    </source>
</evidence>
<evidence type="ECO:0000256" key="6">
    <source>
        <dbReference type="ARBA" id="ARBA00022597"/>
    </source>
</evidence>
<keyword evidence="8 12" id="KW-0812">Transmembrane</keyword>
<evidence type="ECO:0000259" key="13">
    <source>
        <dbReference type="PROSITE" id="PS51093"/>
    </source>
</evidence>
<evidence type="ECO:0000256" key="10">
    <source>
        <dbReference type="ARBA" id="ARBA00022989"/>
    </source>
</evidence>
<dbReference type="EMBL" id="NGNV01000011">
    <property type="protein sequence ID" value="OYR88352.1"/>
    <property type="molecule type" value="Genomic_DNA"/>
</dbReference>
<keyword evidence="4" id="KW-1003">Cell membrane</keyword>
<dbReference type="GO" id="GO:0006814">
    <property type="term" value="P:sodium ion transport"/>
    <property type="evidence" value="ECO:0007669"/>
    <property type="project" value="InterPro"/>
</dbReference>
<comment type="subcellular location">
    <subcellularLocation>
        <location evidence="1">Cell membrane</location>
        <topology evidence="1">Multi-pass membrane protein</topology>
    </subcellularLocation>
</comment>
<evidence type="ECO:0000256" key="12">
    <source>
        <dbReference type="SAM" id="Phobius"/>
    </source>
</evidence>
<dbReference type="PROSITE" id="PS51093">
    <property type="entry name" value="PTS_EIIA_TYPE_1"/>
    <property type="match status" value="1"/>
</dbReference>
<dbReference type="SUPFAM" id="SSF51261">
    <property type="entry name" value="Duplicated hybrid motif"/>
    <property type="match status" value="1"/>
</dbReference>
<dbReference type="InterPro" id="IPR039672">
    <property type="entry name" value="MFS_2"/>
</dbReference>
<feature type="transmembrane region" description="Helical" evidence="12">
    <location>
        <begin position="94"/>
        <end position="115"/>
    </location>
</feature>
<feature type="transmembrane region" description="Helical" evidence="12">
    <location>
        <begin position="261"/>
        <end position="279"/>
    </location>
</feature>
<keyword evidence="17" id="KW-1185">Reference proteome</keyword>
<dbReference type="PROSITE" id="PS00872">
    <property type="entry name" value="NA_GALACTOSIDE_SYMP"/>
    <property type="match status" value="1"/>
</dbReference>
<comment type="similarity">
    <text evidence="2">In the N-terminal section; belongs to the sodium:galactoside symporter (TC 2.A.2) family.</text>
</comment>
<evidence type="ECO:0000256" key="3">
    <source>
        <dbReference type="ARBA" id="ARBA00022448"/>
    </source>
</evidence>
<reference evidence="14 17" key="2">
    <citation type="submission" date="2017-05" db="EMBL/GenBank/DDBJ databases">
        <authorList>
            <person name="Lin X.B."/>
            <person name="Stothard P."/>
            <person name="Tasseva G."/>
            <person name="Walter J."/>
        </authorList>
    </citation>
    <scope>NUCLEOTIDE SEQUENCE [LARGE SCALE GENOMIC DNA]</scope>
    <source>
        <strain evidence="14 17">609u</strain>
    </source>
</reference>
<dbReference type="Proteomes" id="UP000216316">
    <property type="component" value="Unassembled WGS sequence"/>
</dbReference>
<dbReference type="InterPro" id="IPR001127">
    <property type="entry name" value="PTS_EIIA_1_perm"/>
</dbReference>
<reference evidence="15 16" key="1">
    <citation type="submission" date="2017-04" db="EMBL/GenBank/DDBJ databases">
        <authorList>
            <person name="Afonso C.L."/>
            <person name="Miller P.J."/>
            <person name="Scott M.A."/>
            <person name="Spackman E."/>
            <person name="Goraichik I."/>
            <person name="Dimitrov K.M."/>
            <person name="Suarez D.L."/>
            <person name="Swayne D.E."/>
        </authorList>
    </citation>
    <scope>NUCLEOTIDE SEQUENCE [LARGE SCALE GENOMIC DNA]</scope>
    <source>
        <strain evidence="15 16">609q</strain>
    </source>
</reference>
<dbReference type="SUPFAM" id="SSF103473">
    <property type="entry name" value="MFS general substrate transporter"/>
    <property type="match status" value="1"/>
</dbReference>
<protein>
    <submittedName>
        <fullName evidence="15">Phosphotransferase enzyme IIA component</fullName>
    </submittedName>
</protein>
<dbReference type="AlphaFoldDB" id="A0A256LIJ2"/>
<evidence type="ECO:0000256" key="8">
    <source>
        <dbReference type="ARBA" id="ARBA00022692"/>
    </source>
</evidence>
<comment type="caution">
    <text evidence="15">The sequence shown here is derived from an EMBL/GenBank/DDBJ whole genome shotgun (WGS) entry which is preliminary data.</text>
</comment>
<feature type="transmembrane region" description="Helical" evidence="12">
    <location>
        <begin position="12"/>
        <end position="39"/>
    </location>
</feature>
<dbReference type="NCBIfam" id="TIGR00830">
    <property type="entry name" value="PTBA"/>
    <property type="match status" value="1"/>
</dbReference>
<keyword evidence="11 12" id="KW-0472">Membrane</keyword>
<feature type="transmembrane region" description="Helical" evidence="12">
    <location>
        <begin position="432"/>
        <end position="450"/>
    </location>
</feature>
<keyword evidence="10 12" id="KW-1133">Transmembrane helix</keyword>
<sequence length="654" mass="71714">MKSHGKSGKQILSYASFCLGNLGHSAFYGVMSTYFVIFITSSMFSGMQASIAGKLIGLITGLMVVIRIAELVIDPILGNIVDNTKTKWGKFKPWILVGTLVSALLLLVLFTGIFGLAQESWLLFAVLFILIYIGFDIFYSLSDVSYWGMVPALSEDSHARGIYTSLGAFSGTIGWNGLTIIVVPIVTSVTYMVTGKHEEGAAGWLAFAAVISALAIVCALIVCFGTKEKHNIIRNSAKQKTSLKQVFGAIFHNDQILWPSLAYLLYSLAYIITNGVLFYMYKFVIGKPNEFWVVGVIATIIGFCISPSFPILNKYIPRKWLFVAGQTCMVLAYVLFIFGRNNVILMDLGLVLLNINFAQLVTVLTLTDAIEYGQLKNGQRNEAVVLAVRPMIDKFTGAVSNALVGYVAIAAGMTGTATAADMTAHDINTFNIIALYIPLILAVLSIICFLTKVTLSEKNHAAVVEELKDKLAEGKIENDKEEPDASVTNEIVYAPADGELINLSEVIDENNKPFPGKGFAIKPSRGRIHAPFNGKIKFTFVTKHAFEIVSDEGLQVVVHVGLGTVNLRGKGFETYYDDGQNVRKGDLLLEFDRDLALENGYQDTVIVFYTQPRKIVKTSEVETGKTVKYGEEVVSVEFREALKNSEKTMGLQAE</sequence>
<feature type="transmembrane region" description="Helical" evidence="12">
    <location>
        <begin position="398"/>
        <end position="420"/>
    </location>
</feature>
<dbReference type="GO" id="GO:0016740">
    <property type="term" value="F:transferase activity"/>
    <property type="evidence" value="ECO:0007669"/>
    <property type="project" value="UniProtKB-KW"/>
</dbReference>
<dbReference type="PANTHER" id="PTHR11328:SF36">
    <property type="entry name" value="MELIBIOSE PERMEASE"/>
    <property type="match status" value="1"/>
</dbReference>
<dbReference type="Pfam" id="PF13347">
    <property type="entry name" value="MFS_2"/>
    <property type="match status" value="1"/>
</dbReference>
<dbReference type="Gene3D" id="1.20.1250.20">
    <property type="entry name" value="MFS general substrate transporter like domains"/>
    <property type="match status" value="1"/>
</dbReference>
<dbReference type="Pfam" id="PF00358">
    <property type="entry name" value="PTS_EIIA_1"/>
    <property type="match status" value="1"/>
</dbReference>
<feature type="transmembrane region" description="Helical" evidence="12">
    <location>
        <begin position="121"/>
        <end position="141"/>
    </location>
</feature>
<keyword evidence="5" id="KW-0597">Phosphoprotein</keyword>
<evidence type="ECO:0000256" key="9">
    <source>
        <dbReference type="ARBA" id="ARBA00022847"/>
    </source>
</evidence>
<organism evidence="15 16">
    <name type="scientific">Lactobacillus taiwanensis</name>
    <dbReference type="NCBI Taxonomy" id="508451"/>
    <lineage>
        <taxon>Bacteria</taxon>
        <taxon>Bacillati</taxon>
        <taxon>Bacillota</taxon>
        <taxon>Bacilli</taxon>
        <taxon>Lactobacillales</taxon>
        <taxon>Lactobacillaceae</taxon>
        <taxon>Lactobacillus</taxon>
    </lineage>
</organism>
<dbReference type="CDD" id="cd17332">
    <property type="entry name" value="MFS_MelB_like"/>
    <property type="match status" value="1"/>
</dbReference>
<evidence type="ECO:0000256" key="5">
    <source>
        <dbReference type="ARBA" id="ARBA00022553"/>
    </source>
</evidence>
<name>A0A256LIJ2_9LACO</name>
<keyword evidence="3" id="KW-0813">Transport</keyword>
<dbReference type="InterPro" id="IPR018043">
    <property type="entry name" value="Na/Gal_symport_CS"/>
</dbReference>
<dbReference type="GO" id="GO:0009401">
    <property type="term" value="P:phosphoenolpyruvate-dependent sugar phosphotransferase system"/>
    <property type="evidence" value="ECO:0007669"/>
    <property type="project" value="InterPro"/>
</dbReference>
<feature type="transmembrane region" description="Helical" evidence="12">
    <location>
        <begin position="291"/>
        <end position="313"/>
    </location>
</feature>
<dbReference type="GO" id="GO:0005886">
    <property type="term" value="C:plasma membrane"/>
    <property type="evidence" value="ECO:0007669"/>
    <property type="project" value="UniProtKB-SubCell"/>
</dbReference>
<evidence type="ECO:0000256" key="7">
    <source>
        <dbReference type="ARBA" id="ARBA00022679"/>
    </source>
</evidence>
<dbReference type="Proteomes" id="UP000215828">
    <property type="component" value="Unassembled WGS sequence"/>
</dbReference>
<dbReference type="EMBL" id="NGNX01000011">
    <property type="protein sequence ID" value="OYR92292.1"/>
    <property type="molecule type" value="Genomic_DNA"/>
</dbReference>
<evidence type="ECO:0000256" key="1">
    <source>
        <dbReference type="ARBA" id="ARBA00004651"/>
    </source>
</evidence>
<feature type="transmembrane region" description="Helical" evidence="12">
    <location>
        <begin position="162"/>
        <end position="189"/>
    </location>
</feature>
<keyword evidence="9" id="KW-0769">Symport</keyword>
<dbReference type="InterPro" id="IPR001927">
    <property type="entry name" value="Na/Gal_symport"/>
</dbReference>
<evidence type="ECO:0000256" key="2">
    <source>
        <dbReference type="ARBA" id="ARBA00007724"/>
    </source>
</evidence>
<dbReference type="GO" id="GO:0015293">
    <property type="term" value="F:symporter activity"/>
    <property type="evidence" value="ECO:0007669"/>
    <property type="project" value="UniProtKB-KW"/>
</dbReference>
<reference evidence="16 17" key="3">
    <citation type="submission" date="2017-09" db="EMBL/GenBank/DDBJ databases">
        <title>Tripartite evolution among Lactobacillus johnsonii, Lactobacillus taiwanensis, Lactobacillus reuteri and their rodent host.</title>
        <authorList>
            <person name="Wang T."/>
            <person name="Knowles S."/>
            <person name="Cheng C."/>
        </authorList>
    </citation>
    <scope>NUCLEOTIDE SEQUENCE [LARGE SCALE GENOMIC DNA]</scope>
    <source>
        <strain evidence="15 16">609q</strain>
        <strain evidence="14 17">609u</strain>
    </source>
</reference>
<dbReference type="RefSeq" id="WP_094497125.1">
    <property type="nucleotide sequence ID" value="NZ_NGNV01000011.1"/>
</dbReference>
<evidence type="ECO:0000313" key="15">
    <source>
        <dbReference type="EMBL" id="OYR92292.1"/>
    </source>
</evidence>
<feature type="transmembrane region" description="Helical" evidence="12">
    <location>
        <begin position="344"/>
        <end position="366"/>
    </location>
</feature>
<feature type="transmembrane region" description="Helical" evidence="12">
    <location>
        <begin position="320"/>
        <end position="338"/>
    </location>
</feature>
<feature type="transmembrane region" description="Helical" evidence="12">
    <location>
        <begin position="201"/>
        <end position="224"/>
    </location>
</feature>
<evidence type="ECO:0000313" key="14">
    <source>
        <dbReference type="EMBL" id="OYR88352.1"/>
    </source>
</evidence>
<dbReference type="InterPro" id="IPR036259">
    <property type="entry name" value="MFS_trans_sf"/>
</dbReference>
<evidence type="ECO:0000313" key="17">
    <source>
        <dbReference type="Proteomes" id="UP000216316"/>
    </source>
</evidence>
<keyword evidence="7 15" id="KW-0808">Transferase</keyword>
<evidence type="ECO:0000256" key="4">
    <source>
        <dbReference type="ARBA" id="ARBA00022475"/>
    </source>
</evidence>
<keyword evidence="6" id="KW-0762">Sugar transport</keyword>